<protein>
    <submittedName>
        <fullName evidence="1">Uncharacterized protein</fullName>
    </submittedName>
</protein>
<organism evidence="1 2">
    <name type="scientific">Trichonephila clavipes</name>
    <name type="common">Golden silk orbweaver</name>
    <name type="synonym">Nephila clavipes</name>
    <dbReference type="NCBI Taxonomy" id="2585209"/>
    <lineage>
        <taxon>Eukaryota</taxon>
        <taxon>Metazoa</taxon>
        <taxon>Ecdysozoa</taxon>
        <taxon>Arthropoda</taxon>
        <taxon>Chelicerata</taxon>
        <taxon>Arachnida</taxon>
        <taxon>Araneae</taxon>
        <taxon>Araneomorphae</taxon>
        <taxon>Entelegynae</taxon>
        <taxon>Araneoidea</taxon>
        <taxon>Nephilidae</taxon>
        <taxon>Trichonephila</taxon>
    </lineage>
</organism>
<dbReference type="EMBL" id="BMAU01021402">
    <property type="protein sequence ID" value="GFY32517.1"/>
    <property type="molecule type" value="Genomic_DNA"/>
</dbReference>
<evidence type="ECO:0000313" key="2">
    <source>
        <dbReference type="Proteomes" id="UP000887159"/>
    </source>
</evidence>
<dbReference type="Proteomes" id="UP000887159">
    <property type="component" value="Unassembled WGS sequence"/>
</dbReference>
<proteinExistence type="predicted"/>
<comment type="caution">
    <text evidence="1">The sequence shown here is derived from an EMBL/GenBank/DDBJ whole genome shotgun (WGS) entry which is preliminary data.</text>
</comment>
<name>A0A8X6WDE5_TRICX</name>
<reference evidence="1" key="1">
    <citation type="submission" date="2020-08" db="EMBL/GenBank/DDBJ databases">
        <title>Multicomponent nature underlies the extraordinary mechanical properties of spider dragline silk.</title>
        <authorList>
            <person name="Kono N."/>
            <person name="Nakamura H."/>
            <person name="Mori M."/>
            <person name="Yoshida Y."/>
            <person name="Ohtoshi R."/>
            <person name="Malay A.D."/>
            <person name="Moran D.A.P."/>
            <person name="Tomita M."/>
            <person name="Numata K."/>
            <person name="Arakawa K."/>
        </authorList>
    </citation>
    <scope>NUCLEOTIDE SEQUENCE</scope>
</reference>
<evidence type="ECO:0000313" key="1">
    <source>
        <dbReference type="EMBL" id="GFY32517.1"/>
    </source>
</evidence>
<dbReference type="AlphaFoldDB" id="A0A8X6WDE5"/>
<gene>
    <name evidence="1" type="primary">NCL1_61613</name>
    <name evidence="1" type="ORF">TNCV_3560251</name>
</gene>
<accession>A0A8X6WDE5</accession>
<sequence length="170" mass="19237">MGDFEILSSGRRDLKSNRLFGHEDQLHPYMASVFPTGDGIFHQDSVPCQKARVVSEEFEPGANEDQPHEVCLGSKSSSLRFAEVEVWRVAAIRHISHSCLDPNDFTVVNCIVKGHASLSPPSLRLRLCSRFTLLATYTYFDPKDFSPHPSTVSKVMRPFHPLLNKKQRKK</sequence>
<keyword evidence="2" id="KW-1185">Reference proteome</keyword>